<feature type="compositionally biased region" description="Basic and acidic residues" evidence="1">
    <location>
        <begin position="25"/>
        <end position="46"/>
    </location>
</feature>
<dbReference type="AlphaFoldDB" id="A0A5D5AN94"/>
<comment type="caution">
    <text evidence="3">The sequence shown here is derived from an EMBL/GenBank/DDBJ whole genome shotgun (WGS) entry which is preliminary data.</text>
</comment>
<evidence type="ECO:0000259" key="2">
    <source>
        <dbReference type="Pfam" id="PF26238"/>
    </source>
</evidence>
<dbReference type="EMBL" id="VTAW01000036">
    <property type="protein sequence ID" value="TYT60571.1"/>
    <property type="molecule type" value="Genomic_DNA"/>
</dbReference>
<accession>A0A5D5AN94</accession>
<evidence type="ECO:0000313" key="3">
    <source>
        <dbReference type="EMBL" id="TYT60571.1"/>
    </source>
</evidence>
<protein>
    <recommendedName>
        <fullName evidence="2">DUF8054 domain-containing protein</fullName>
    </recommendedName>
</protein>
<name>A0A5D5AN94_9EURY</name>
<dbReference type="Proteomes" id="UP000324104">
    <property type="component" value="Unassembled WGS sequence"/>
</dbReference>
<feature type="region of interest" description="Disordered" evidence="1">
    <location>
        <begin position="21"/>
        <end position="82"/>
    </location>
</feature>
<reference evidence="3 4" key="1">
    <citation type="submission" date="2019-08" db="EMBL/GenBank/DDBJ databases">
        <title>Archaea genome.</title>
        <authorList>
            <person name="Kajale S."/>
            <person name="Shouche Y."/>
            <person name="Deshpande N."/>
            <person name="Sharma A."/>
        </authorList>
    </citation>
    <scope>NUCLEOTIDE SEQUENCE [LARGE SCALE GENOMIC DNA]</scope>
    <source>
        <strain evidence="3 4">ESP3B_9</strain>
    </source>
</reference>
<sequence length="259" mass="28433">MGESVDRRRMYRTVSAALSVVGRSARRDGTESKRGDDTESARRHDVMGTVRTNDVTDTARASAAASQERGSDGTVSSRSEGEIDAETLIRSLSVVLDTPGAPTLEPTFRRAWRERTVEIRETETRLVELGRALELEPDRLVLEVAPDGLLARYDGSRVGCWPSAAALLADLSATAIIPDVEPRWRSLSGEQRRVALRTLRLFVRRCPNCDGTLEGVLGPSSTDDRLEECRRVQCDQCGSVLFHESTSSTENVSGKEDTP</sequence>
<evidence type="ECO:0000256" key="1">
    <source>
        <dbReference type="SAM" id="MobiDB-lite"/>
    </source>
</evidence>
<evidence type="ECO:0000313" key="4">
    <source>
        <dbReference type="Proteomes" id="UP000324104"/>
    </source>
</evidence>
<dbReference type="Pfam" id="PF26238">
    <property type="entry name" value="DUF8054_M"/>
    <property type="match status" value="1"/>
</dbReference>
<dbReference type="InterPro" id="IPR058775">
    <property type="entry name" value="DUF8054_M"/>
</dbReference>
<proteinExistence type="predicted"/>
<gene>
    <name evidence="3" type="ORF">FYC77_18035</name>
</gene>
<keyword evidence="4" id="KW-1185">Reference proteome</keyword>
<organism evidence="3 4">
    <name type="scientific">Natrialba swarupiae</name>
    <dbReference type="NCBI Taxonomy" id="2448032"/>
    <lineage>
        <taxon>Archaea</taxon>
        <taxon>Methanobacteriati</taxon>
        <taxon>Methanobacteriota</taxon>
        <taxon>Stenosarchaea group</taxon>
        <taxon>Halobacteria</taxon>
        <taxon>Halobacteriales</taxon>
        <taxon>Natrialbaceae</taxon>
        <taxon>Natrialba</taxon>
    </lineage>
</organism>
<feature type="domain" description="DUF8054" evidence="2">
    <location>
        <begin position="84"/>
        <end position="201"/>
    </location>
</feature>